<comment type="similarity">
    <text evidence="2">Belongs to the polycystin family.</text>
</comment>
<dbReference type="InterPro" id="IPR000434">
    <property type="entry name" value="PC1"/>
</dbReference>
<dbReference type="InterPro" id="IPR006228">
    <property type="entry name" value="Polycystin_cat"/>
</dbReference>
<evidence type="ECO:0000256" key="3">
    <source>
        <dbReference type="ARBA" id="ARBA00022614"/>
    </source>
</evidence>
<feature type="domain" description="PKD" evidence="13">
    <location>
        <begin position="1612"/>
        <end position="1678"/>
    </location>
</feature>
<dbReference type="SUPFAM" id="SSF49723">
    <property type="entry name" value="Lipase/lipooxygenase domain (PLAT/LH2 domain)"/>
    <property type="match status" value="1"/>
</dbReference>
<evidence type="ECO:0000256" key="5">
    <source>
        <dbReference type="ARBA" id="ARBA00022729"/>
    </source>
</evidence>
<name>A0ABU7EQ32_9TELE</name>
<dbReference type="PRINTS" id="PR00500">
    <property type="entry name" value="POLYCYSTIN1"/>
</dbReference>
<keyword evidence="8 11" id="KW-0472">Membrane</keyword>
<comment type="caution">
    <text evidence="17">The sequence shown here is derived from an EMBL/GenBank/DDBJ whole genome shotgun (WGS) entry which is preliminary data.</text>
</comment>
<feature type="transmembrane region" description="Helical" evidence="11">
    <location>
        <begin position="3372"/>
        <end position="3392"/>
    </location>
</feature>
<feature type="compositionally biased region" description="Low complexity" evidence="10">
    <location>
        <begin position="2994"/>
        <end position="3006"/>
    </location>
</feature>
<keyword evidence="4 11" id="KW-0812">Transmembrane</keyword>
<evidence type="ECO:0000256" key="4">
    <source>
        <dbReference type="ARBA" id="ARBA00022692"/>
    </source>
</evidence>
<feature type="region of interest" description="Disordered" evidence="10">
    <location>
        <begin position="1"/>
        <end position="23"/>
    </location>
</feature>
<comment type="subcellular location">
    <subcellularLocation>
        <location evidence="1">Membrane</location>
        <topology evidence="1">Multi-pass membrane protein</topology>
    </subcellularLocation>
</comment>
<dbReference type="SUPFAM" id="SSF56436">
    <property type="entry name" value="C-type lectin-like"/>
    <property type="match status" value="1"/>
</dbReference>
<feature type="domain" description="PKD" evidence="13">
    <location>
        <begin position="1259"/>
        <end position="1337"/>
    </location>
</feature>
<feature type="domain" description="C-type lectin" evidence="12">
    <location>
        <begin position="590"/>
        <end position="703"/>
    </location>
</feature>
<evidence type="ECO:0000259" key="15">
    <source>
        <dbReference type="PROSITE" id="PS51111"/>
    </source>
</evidence>
<accession>A0ABU7EQ32</accession>
<comment type="caution">
    <text evidence="9">Lacks conserved residue(s) required for the propagation of feature annotation.</text>
</comment>
<evidence type="ECO:0000256" key="2">
    <source>
        <dbReference type="ARBA" id="ARBA00007200"/>
    </source>
</evidence>
<dbReference type="PROSITE" id="PS50093">
    <property type="entry name" value="PKD"/>
    <property type="match status" value="8"/>
</dbReference>
<dbReference type="SUPFAM" id="SSF52058">
    <property type="entry name" value="L domain-like"/>
    <property type="match status" value="1"/>
</dbReference>
<feature type="domain" description="REJ" evidence="15">
    <location>
        <begin position="2366"/>
        <end position="3116"/>
    </location>
</feature>
<feature type="transmembrane region" description="Helical" evidence="11">
    <location>
        <begin position="3578"/>
        <end position="3599"/>
    </location>
</feature>
<dbReference type="Proteomes" id="UP001352852">
    <property type="component" value="Unassembled WGS sequence"/>
</dbReference>
<dbReference type="SMART" id="SM00308">
    <property type="entry name" value="LH2"/>
    <property type="match status" value="1"/>
</dbReference>
<feature type="transmembrane region" description="Helical" evidence="11">
    <location>
        <begin position="3882"/>
        <end position="3901"/>
    </location>
</feature>
<keyword evidence="7 11" id="KW-1133">Transmembrane helix</keyword>
<feature type="domain" description="PKD" evidence="13">
    <location>
        <begin position="1442"/>
        <end position="1488"/>
    </location>
</feature>
<feature type="domain" description="PKD" evidence="13">
    <location>
        <begin position="1348"/>
        <end position="1421"/>
    </location>
</feature>
<feature type="region of interest" description="Disordered" evidence="10">
    <location>
        <begin position="2988"/>
        <end position="3014"/>
    </location>
</feature>
<feature type="transmembrane region" description="Helical" evidence="11">
    <location>
        <begin position="3968"/>
        <end position="3987"/>
    </location>
</feature>
<dbReference type="Pfam" id="PF13855">
    <property type="entry name" value="LRR_8"/>
    <property type="match status" value="1"/>
</dbReference>
<keyword evidence="6" id="KW-0677">Repeat</keyword>
<dbReference type="SMART" id="SM00303">
    <property type="entry name" value="GPS"/>
    <property type="match status" value="1"/>
</dbReference>
<evidence type="ECO:0000313" key="17">
    <source>
        <dbReference type="EMBL" id="MED6289235.1"/>
    </source>
</evidence>
<evidence type="ECO:0000256" key="6">
    <source>
        <dbReference type="ARBA" id="ARBA00022737"/>
    </source>
</evidence>
<reference evidence="17 18" key="1">
    <citation type="submission" date="2021-06" db="EMBL/GenBank/DDBJ databases">
        <authorList>
            <person name="Palmer J.M."/>
        </authorList>
    </citation>
    <scope>NUCLEOTIDE SEQUENCE [LARGE SCALE GENOMIC DNA]</scope>
    <source>
        <strain evidence="17 18">CL_MEX2019</strain>
        <tissue evidence="17">Muscle</tissue>
    </source>
</reference>
<dbReference type="InterPro" id="IPR000601">
    <property type="entry name" value="PKD_dom"/>
</dbReference>
<feature type="region of interest" description="Disordered" evidence="10">
    <location>
        <begin position="3686"/>
        <end position="3716"/>
    </location>
</feature>
<feature type="non-terminal residue" evidence="17">
    <location>
        <position position="4060"/>
    </location>
</feature>
<dbReference type="PANTHER" id="PTHR46730">
    <property type="entry name" value="POLYCYSTIN-1"/>
    <property type="match status" value="1"/>
</dbReference>
<evidence type="ECO:0000256" key="11">
    <source>
        <dbReference type="SAM" id="Phobius"/>
    </source>
</evidence>
<dbReference type="PANTHER" id="PTHR46730:SF3">
    <property type="entry name" value="POLYCYSTIN-1"/>
    <property type="match status" value="1"/>
</dbReference>
<dbReference type="SMART" id="SM00082">
    <property type="entry name" value="LRRCT"/>
    <property type="match status" value="1"/>
</dbReference>
<feature type="compositionally biased region" description="Acidic residues" evidence="10">
    <location>
        <begin position="3704"/>
        <end position="3716"/>
    </location>
</feature>
<dbReference type="InterPro" id="IPR001304">
    <property type="entry name" value="C-type_lectin-like"/>
</dbReference>
<dbReference type="EMBL" id="JAHUTJ010065600">
    <property type="protein sequence ID" value="MED6289235.1"/>
    <property type="molecule type" value="Genomic_DNA"/>
</dbReference>
<dbReference type="InterPro" id="IPR035986">
    <property type="entry name" value="PKD_dom_sf"/>
</dbReference>
<dbReference type="InterPro" id="IPR000483">
    <property type="entry name" value="Cys-rich_flank_reg_C"/>
</dbReference>
<dbReference type="PROSITE" id="PS50041">
    <property type="entry name" value="C_TYPE_LECTIN_2"/>
    <property type="match status" value="1"/>
</dbReference>
<dbReference type="InterPro" id="IPR001611">
    <property type="entry name" value="Leu-rich_rpt"/>
</dbReference>
<dbReference type="SMART" id="SM00369">
    <property type="entry name" value="LRR_TYP"/>
    <property type="match status" value="3"/>
</dbReference>
<dbReference type="InterPro" id="IPR036392">
    <property type="entry name" value="PLAT/LH2_dom_sf"/>
</dbReference>
<dbReference type="Gene3D" id="2.60.60.20">
    <property type="entry name" value="PLAT/LH2 domain"/>
    <property type="match status" value="1"/>
</dbReference>
<evidence type="ECO:0000256" key="1">
    <source>
        <dbReference type="ARBA" id="ARBA00004141"/>
    </source>
</evidence>
<dbReference type="Pfam" id="PF02010">
    <property type="entry name" value="REJ"/>
    <property type="match status" value="1"/>
</dbReference>
<evidence type="ECO:0000256" key="8">
    <source>
        <dbReference type="ARBA" id="ARBA00023136"/>
    </source>
</evidence>
<dbReference type="PROSITE" id="PS51450">
    <property type="entry name" value="LRR"/>
    <property type="match status" value="1"/>
</dbReference>
<dbReference type="InterPro" id="IPR002859">
    <property type="entry name" value="PKD/REJ-like"/>
</dbReference>
<gene>
    <name evidence="17" type="ORF">CHARACLAT_000643</name>
</gene>
<dbReference type="InterPro" id="IPR000203">
    <property type="entry name" value="GPS"/>
</dbReference>
<dbReference type="PROSITE" id="PS50095">
    <property type="entry name" value="PLAT"/>
    <property type="match status" value="1"/>
</dbReference>
<feature type="domain" description="PKD" evidence="13">
    <location>
        <begin position="2309"/>
        <end position="2363"/>
    </location>
</feature>
<feature type="domain" description="PLAT" evidence="14">
    <location>
        <begin position="3415"/>
        <end position="3530"/>
    </location>
</feature>
<dbReference type="CDD" id="cd00037">
    <property type="entry name" value="CLECT"/>
    <property type="match status" value="1"/>
</dbReference>
<dbReference type="Pfam" id="PF00801">
    <property type="entry name" value="PKD"/>
    <property type="match status" value="9"/>
</dbReference>
<feature type="transmembrane region" description="Helical" evidence="11">
    <location>
        <begin position="3619"/>
        <end position="3641"/>
    </location>
</feature>
<dbReference type="Pfam" id="PF00059">
    <property type="entry name" value="Lectin_C"/>
    <property type="match status" value="1"/>
</dbReference>
<dbReference type="InterPro" id="IPR016187">
    <property type="entry name" value="CTDL_fold"/>
</dbReference>
<dbReference type="Pfam" id="PF01477">
    <property type="entry name" value="PLAT"/>
    <property type="match status" value="1"/>
</dbReference>
<keyword evidence="3" id="KW-0433">Leucine-rich repeat</keyword>
<feature type="region of interest" description="Disordered" evidence="10">
    <location>
        <begin position="3750"/>
        <end position="3771"/>
    </location>
</feature>
<dbReference type="InterPro" id="IPR016186">
    <property type="entry name" value="C-type_lectin-like/link_sf"/>
</dbReference>
<dbReference type="InterPro" id="IPR001024">
    <property type="entry name" value="PLAT/LH2_dom"/>
</dbReference>
<feature type="domain" description="WSC" evidence="16">
    <location>
        <begin position="347"/>
        <end position="444"/>
    </location>
</feature>
<dbReference type="PROSITE" id="PS51111">
    <property type="entry name" value="REJ"/>
    <property type="match status" value="1"/>
</dbReference>
<dbReference type="CDD" id="cd00146">
    <property type="entry name" value="PKD"/>
    <property type="match status" value="11"/>
</dbReference>
<keyword evidence="5" id="KW-0732">Signal</keyword>
<dbReference type="SMART" id="SM00321">
    <property type="entry name" value="WSC"/>
    <property type="match status" value="1"/>
</dbReference>
<feature type="compositionally biased region" description="Low complexity" evidence="10">
    <location>
        <begin position="9"/>
        <end position="19"/>
    </location>
</feature>
<proteinExistence type="inferred from homology"/>
<dbReference type="SUPFAM" id="SSF49299">
    <property type="entry name" value="PKD domain"/>
    <property type="match status" value="10"/>
</dbReference>
<dbReference type="NCBIfam" id="TIGR00864">
    <property type="entry name" value="PCC"/>
    <property type="match status" value="1"/>
</dbReference>
<organism evidence="17 18">
    <name type="scientific">Characodon lateralis</name>
    <dbReference type="NCBI Taxonomy" id="208331"/>
    <lineage>
        <taxon>Eukaryota</taxon>
        <taxon>Metazoa</taxon>
        <taxon>Chordata</taxon>
        <taxon>Craniata</taxon>
        <taxon>Vertebrata</taxon>
        <taxon>Euteleostomi</taxon>
        <taxon>Actinopterygii</taxon>
        <taxon>Neopterygii</taxon>
        <taxon>Teleostei</taxon>
        <taxon>Neoteleostei</taxon>
        <taxon>Acanthomorphata</taxon>
        <taxon>Ovalentaria</taxon>
        <taxon>Atherinomorphae</taxon>
        <taxon>Cyprinodontiformes</taxon>
        <taxon>Goodeidae</taxon>
        <taxon>Characodon</taxon>
    </lineage>
</organism>
<feature type="domain" description="PKD" evidence="13">
    <location>
        <begin position="1516"/>
        <end position="1575"/>
    </location>
</feature>
<protein>
    <recommendedName>
        <fullName evidence="19">Polycystin-1</fullName>
    </recommendedName>
</protein>
<dbReference type="Gene3D" id="2.60.40.10">
    <property type="entry name" value="Immunoglobulins"/>
    <property type="match status" value="8"/>
</dbReference>
<feature type="domain" description="PKD" evidence="13">
    <location>
        <begin position="463"/>
        <end position="528"/>
    </location>
</feature>
<evidence type="ECO:0000313" key="18">
    <source>
        <dbReference type="Proteomes" id="UP001352852"/>
    </source>
</evidence>
<evidence type="ECO:0008006" key="19">
    <source>
        <dbReference type="Google" id="ProtNLM"/>
    </source>
</evidence>
<evidence type="ECO:0000259" key="14">
    <source>
        <dbReference type="PROSITE" id="PS50095"/>
    </source>
</evidence>
<dbReference type="InterPro" id="IPR003591">
    <property type="entry name" value="Leu-rich_rpt_typical-subtyp"/>
</dbReference>
<dbReference type="InterPro" id="IPR022409">
    <property type="entry name" value="PKD/Chitinase_dom"/>
</dbReference>
<evidence type="ECO:0000259" key="12">
    <source>
        <dbReference type="PROSITE" id="PS50041"/>
    </source>
</evidence>
<dbReference type="InterPro" id="IPR032675">
    <property type="entry name" value="LRR_dom_sf"/>
</dbReference>
<dbReference type="Gene3D" id="3.80.10.10">
    <property type="entry name" value="Ribonuclease Inhibitor"/>
    <property type="match status" value="1"/>
</dbReference>
<dbReference type="SMART" id="SM00089">
    <property type="entry name" value="PKD"/>
    <property type="match status" value="13"/>
</dbReference>
<dbReference type="PROSITE" id="PS51212">
    <property type="entry name" value="WSC"/>
    <property type="match status" value="1"/>
</dbReference>
<evidence type="ECO:0000256" key="7">
    <source>
        <dbReference type="ARBA" id="ARBA00022989"/>
    </source>
</evidence>
<evidence type="ECO:0000259" key="13">
    <source>
        <dbReference type="PROSITE" id="PS50093"/>
    </source>
</evidence>
<dbReference type="InterPro" id="IPR013783">
    <property type="entry name" value="Ig-like_fold"/>
</dbReference>
<dbReference type="InterPro" id="IPR014010">
    <property type="entry name" value="REJ_dom"/>
</dbReference>
<dbReference type="Gene3D" id="3.10.100.10">
    <property type="entry name" value="Mannose-Binding Protein A, subunit A"/>
    <property type="match status" value="1"/>
</dbReference>
<feature type="domain" description="PKD" evidence="13">
    <location>
        <begin position="1697"/>
        <end position="1762"/>
    </location>
</feature>
<evidence type="ECO:0000256" key="10">
    <source>
        <dbReference type="SAM" id="MobiDB-lite"/>
    </source>
</evidence>
<evidence type="ECO:0000259" key="16">
    <source>
        <dbReference type="PROSITE" id="PS51212"/>
    </source>
</evidence>
<sequence>MPPSVCQDPPYTSPSADSTPTPPFFLRSYNNTGRGLRKLVPISRSLWAGGRAHPGQVASPLQGNTETYRTNNHALIHSNLSTRCLQGEPVGLGQVKHPGNASNTCHAQLQEILQAEREQGVGRSSHCSLSYNLGREGLGGLSTIRGDEMYGFFPGLLVALCCLEVWGSGPHGDGDGSCSPCPVNCSCAPAGPQRLCVVNCSSIGLERAPAAAEFPLTVNVLDLSKNHISSLDTSLLDHLTGLQELYLQGNRINVFPRGVFCCGPLSVLDLSSNQITTIEERICDNLCNLTQIDLSNNPFECDCKLIRLVRWLQEKGVQVRRPHAMLCNHPPALHQQPLLNISLQTCGLSYAACLEDSSSRGGGRSELVIFTYSKPGNYTREQCNSVCFGLSHLYGGLGERHECLCSTNNEPNFISGSHCSAACTNRHVMTECRWTVARDVFAVEFSVSLRPLPLPLQSVHDLIILSATSSVTPLTLSWNFGDLSPRLNTTGMGVTTAAHKFAIPGHYKVSLKAWAGHKEVSAHTDVTVALPPKLELHCPSFVVANRSLEVTLVNWGGIGLNVNWTISKNNVQVAKAFPDCPPREGVLHSKSSSCFQIFPEELSWKDARQQCLSRSGDLAVVRSDELCNLLARKVTQERGVWLGLSDVDSPGKLQWVNGSEALEGEEGQQHRSSISRGNVCVSFDQNGQTSSHLCDSKRAYVCQYNAQVRVPDAGVYMLGMAVFPSHHPLHHLSASLLTDPQPPRSAIEMLLFPAMSFVQAGRLSSLEIVTQELSSQIHIRFQTYRPKCPGQHLLLPSCGGPACASVAVCAPGHTLTKDPLSCPAAEQWCPFQGRCLALSNPCHPSSCTNCTRGHHLPPGTSRPQYTLKNEIAFTLQAGPAHVLIQDQLEDILVSPGDVIALQHDGGPSSLLRCQSSPQSPWQQPVLALNLSEWFWMNNTRQSAGFPDLNVENFVKNGEGGWLEEEICFIRVLYVGQNKTQLQGSQLSAGLPLPGLYSLLVSTTEPSYPSSASCPLRVVPPLGLTILHPPPNNGTLYMQPNNTRLVLRVQSHYETRVSRRGSDHSVTFQSECPAEFLSSPTVCEPGWTSGSAVEVPESVLYAVLDLSLRDKEHKGPMQVELEAHNNVTEASLTVVVHLEEPLQGLVVQPDPEHRVLMESVVSYTALVLKGSNPTFKWTVDDKPYFTYFNSVLNVIYQNTAIYKLTVTATNHVSTLTRHFNITVDRLQPMTNLTVKGVPDVVPQGSNQTLTTSVLVDMSVPATFRWSFGDGGYEEFESKPPYSPSLLCPVSPGQILLSKNITYIYSQPGIYTALVSVSNRYENVSQSINMSVYSILTRVDIQTEPQFLLAGKSADFEAHPLPSPYGIHYNWNFGDGSALKQGRRVAHTFSQSGVFNVCVSVNNTISFTSACTEIFVYEEIEDLTAESSSPTELQSPTTVWAYLGSGNNITWMFSMGDGTSYTASEPRMSHHYVKEGNYTVNVTAMNAVSSGWTLLTVHVFVFQVIRMEPSVCVQERTKVNFQAWVSGNATIHLYQWSFGDGSPNETHQGNPSISHTYQSSGNYHLSLLLSSGVNKATKANFSNRVCVQPALTNISFVPEKSHYAVGEEVHFKVTAEPAFNYSYRWDFGKEEGPFLIHGSGNVLTKYKKPGHYLVTVHIFNNISANNASAVIDVLVPIGPILIRHNGTKHNNLSRGFPYTFTTSSLASDVTYSWSFGDGNVLIGQSILYTYNVSGNYNITLKAANSVSQNETVLLVTVLAPILRLKVNASLVNVPLNDSVKFEAYKEEGDGVHYSWILCDRCTSIPGTHNMFYTFRSIGTFNVIVIAENDVGTAHASISLFVQRELEGLRILAEDIKGGGSTVLESCCYATNSVLHLQAGLKEGTNMTFSWNVVREQDPDSSFNASGKMVELIFPKPGPCDISLRAENLLGQLLVNKTIYFVEPPAGVSLMISNNPVATGVSTNLTVEIVKGSDLKYRWSIDGRNLQCTEPGLTYTFNSPGIKQVSVEAFNEVSSEITSKVIHVQDKISGLSFSGHSNQNQSFVETGVGISLEGQVKTGTDVRWTWLVDGRTRSGRQTFLNFTEPKTAIVTLNATNDVSSEAFSREFIAQDGIKVELKASKSLAAVNEKVEFTPLLMEGTDVKLILIFSSNAKIYPQPNKTYTHAFSRVDTYMVNLIAYNKIKYIRHNLQIDVMEPVSGLFIQGISPAIPVGVKRLYVADIVTGKPVSFLWTFDLHHLKTTFVHCKEVHYTPEEPGLLIIYLRAFNNMHRQNITERILVQNLMKSADLYAVPHDTFINKTVTLMASITPKSSPVDCLWDFGDGSVTVHSNTTTVHKYSHPGHYLVQVNCSNLVSWVLAQVKVNIRVLECEEPEVQISQSRLVIWRSQPISVEASVDLKGCLRYGAQYLWQVFSESSCENEIMKESPLPPGLESQFPPSKAVRLPVEVDLRRLQLLLPKMALAAGNYCLVFSLSYEGVPLRKAACLQLTIMAAKLKPIIEGGTHRVWSRTQDLQLSAEQSYDPNMDPDSQSLLHYVWECESTSKGPEHCASLNFGLGLSDPVLGISGSELEAGVEYTFKLTISKDGMAPESTTQTVLVQSGHIPMVYLECVSCKAQSIYEVSQNSYVFLRGTCTNCQGFHRGRWSAMTLHNETLVLDSSSTTTGSDGMNLVLRQGVLRDKDSYIFTLHVTDSSLDGEGAASIILHRNMPPEGGECHLTGAGEPGVLHGEGDGEGWRIQTLLDRVHFNCSGYSDLGVSETPLLYSLLVTRCREDSCEDFCIYKGSNPEHSAFLPPGFHSARHRVSVSITVEDHQGAASLALNKTIQVVLPDLPPEYSSLPHWLSEITDTKLKKLLEQGDSQRVRELSLALITVLNEYEQTRVSSRVSRHERDYRVRVRSNITRALTALDLNTVSDIQQTSAALAQCTAVSREFICEECQNSTLNKLESMLQILQTDTKQGTVPPTEIADNILHIMGDLIHQVSQSASQFNFQTAHVDAPSPSSTSSSSSSSVDHGNNLIDAPPSSLEPYPLHVAAKAYSLSSVLMLILMHARVLNEEPLILRGAEIAATGKLADPQSLLCYHGNSSPECQRFSIPRAFNKSLGRAAVGNSILQLLFQVESNPFPFNYISNYAVSSEVASMEFRTENGTHIPISGLDDSMAITVAINNSRSSGEAGAGGPGTAGVPSAKAVNISRCDSVVVRINAGNSNRQAGLFVQLNFTSVEDANKSTEGKKGEEEPFLTAYLHSHEQPSEFNCTERKRITLSMTRGPDHKKYTFFLSPESYDTTQNYFINVSAPCSPDSQPATIHLEVGVFAALCQYFSEAEKQWRTDGMVPLAETNFSRAVCRTRHLTSFAVGLFVPTNAVSFKMPERSGAPSLIVLLVCLLGLLSYVVAAAILHKLDQLDLRRAGVVPLCGQNGSFKYEIQVKTGWSRGAGTTAHVGISLYGRESRSGHRHLDSKGAFTRNALDIFHIATDASLGSVWKIRIWHDNKGLSPAWMPQYVLVKDLQTESSYYFLIDEWLSVDNERTGGRVEIEVEATEEAVLHQLPRLLRSELQRALCESHLWLSLWERPPRSPFTRLQRATCSAVLLQLILLANTLWYSTVVDKRYGQRAASQHSSLNGETLAAGVVACLVVYPLYLLVFTVFRMSRSKSVTVEQVSSHVDQESVEIDDFLDNSMGGSSFLFFNGESNSEETNVDLPSPSIKSEDTWDMPEEDTDDEDWPELMSNELVVGGARHGAGMPRLKRVKGSRYLGDDMTLNPEEDDGSDPPNKHFTSSDEDLIKHILEDGQNFFPQADESEMADLSSIFGDKTEVILLQKLTEPLTLESIRRDPPKTAFTSNTVVTDVCRPRRYPPWCGQAALWGSWAGIALASCVSIWAGYGFSEKVAMMWLISCFTSFLCSCLLLEPIKVLCEAVYFAVCVRRLRPEDSDVLVDYPQEERVVQRVTRVRPPQGFALSQARHQARKVHMLHTMLKNFLVYMFFLLVVLLLNYSDSAKETHSFRLRIQLQQALHTPEHHTVSRRDDVLAWLNGSLLPRLLDEASLLRDTGSVLLGSLRLRQTRDTQ</sequence>
<dbReference type="SMART" id="SM00034">
    <property type="entry name" value="CLECT"/>
    <property type="match status" value="1"/>
</dbReference>
<feature type="transmembrane region" description="Helical" evidence="11">
    <location>
        <begin position="3855"/>
        <end position="3876"/>
    </location>
</feature>
<keyword evidence="18" id="KW-1185">Reference proteome</keyword>
<dbReference type="InterPro" id="IPR002889">
    <property type="entry name" value="WSC_carb-bd"/>
</dbReference>
<evidence type="ECO:0000256" key="9">
    <source>
        <dbReference type="PROSITE-ProRule" id="PRU00152"/>
    </source>
</evidence>